<dbReference type="RefSeq" id="WP_072595854.1">
    <property type="nucleotide sequence ID" value="NZ_CP018221.1"/>
</dbReference>
<evidence type="ECO:0000313" key="2">
    <source>
        <dbReference type="Proteomes" id="UP000182063"/>
    </source>
</evidence>
<evidence type="ECO:0000313" key="1">
    <source>
        <dbReference type="EMBL" id="API58281.1"/>
    </source>
</evidence>
<keyword evidence="2" id="KW-1185">Reference proteome</keyword>
<organism evidence="1 2">
    <name type="scientific">Tardibacter chloracetimidivorans</name>
    <dbReference type="NCBI Taxonomy" id="1921510"/>
    <lineage>
        <taxon>Bacteria</taxon>
        <taxon>Pseudomonadati</taxon>
        <taxon>Pseudomonadota</taxon>
        <taxon>Alphaproteobacteria</taxon>
        <taxon>Sphingomonadales</taxon>
        <taxon>Sphingomonadaceae</taxon>
        <taxon>Tardibacter</taxon>
    </lineage>
</organism>
<name>A0A1L3ZRM8_9SPHN</name>
<sequence>MTEAIRDRIFGAVVACLQALQGVTVEDTPVGDPDTFPWLGVEDRGQRVIQEGPQVTLYAMNILIEGHVQGDGGADARKALTALYSRTISALTADHSFGGIADDLNEGDLTIQPAQFAEVRTLGFVLMAEIQFFARRTDPALQ</sequence>
<accession>A0A1L3ZRM8</accession>
<evidence type="ECO:0008006" key="3">
    <source>
        <dbReference type="Google" id="ProtNLM"/>
    </source>
</evidence>
<proteinExistence type="predicted"/>
<gene>
    <name evidence="1" type="ORF">BSL82_02310</name>
</gene>
<dbReference type="STRING" id="1921510.BSL82_02310"/>
<dbReference type="EMBL" id="CP018221">
    <property type="protein sequence ID" value="API58281.1"/>
    <property type="molecule type" value="Genomic_DNA"/>
</dbReference>
<dbReference type="Proteomes" id="UP000182063">
    <property type="component" value="Chromosome"/>
</dbReference>
<dbReference type="AlphaFoldDB" id="A0A1L3ZRM8"/>
<reference evidence="2" key="1">
    <citation type="submission" date="2016-11" db="EMBL/GenBank/DDBJ databases">
        <title>Complete Genome Sequence of alachlor-degrading Sphingomonas sp. strain JJ-A5.</title>
        <authorList>
            <person name="Lee H."/>
            <person name="Ka J.-O."/>
        </authorList>
    </citation>
    <scope>NUCLEOTIDE SEQUENCE [LARGE SCALE GENOMIC DNA]</scope>
    <source>
        <strain evidence="2">JJ-A5</strain>
    </source>
</reference>
<dbReference type="KEGG" id="sphj:BSL82_02310"/>
<protein>
    <recommendedName>
        <fullName evidence="3">DUF3168 domain-containing protein</fullName>
    </recommendedName>
</protein>